<reference evidence="1" key="1">
    <citation type="submission" date="2018-02" db="EMBL/GenBank/DDBJ databases">
        <title>Rhizophora mucronata_Transcriptome.</title>
        <authorList>
            <person name="Meera S.P."/>
            <person name="Sreeshan A."/>
            <person name="Augustine A."/>
        </authorList>
    </citation>
    <scope>NUCLEOTIDE SEQUENCE</scope>
    <source>
        <tissue evidence="1">Leaf</tissue>
    </source>
</reference>
<dbReference type="EMBL" id="GGEC01064417">
    <property type="protein sequence ID" value="MBX44901.1"/>
    <property type="molecule type" value="Transcribed_RNA"/>
</dbReference>
<accession>A0A2P2NR88</accession>
<proteinExistence type="predicted"/>
<evidence type="ECO:0000313" key="1">
    <source>
        <dbReference type="EMBL" id="MBX44901.1"/>
    </source>
</evidence>
<name>A0A2P2NR88_RHIMU</name>
<protein>
    <submittedName>
        <fullName evidence="1">Uncharacterized protein</fullName>
    </submittedName>
</protein>
<sequence>MMLLRVKRIRFLCKAVNWLLKHWDVHFCAIFIHEMHLQTYN</sequence>
<organism evidence="1">
    <name type="scientific">Rhizophora mucronata</name>
    <name type="common">Asiatic mangrove</name>
    <dbReference type="NCBI Taxonomy" id="61149"/>
    <lineage>
        <taxon>Eukaryota</taxon>
        <taxon>Viridiplantae</taxon>
        <taxon>Streptophyta</taxon>
        <taxon>Embryophyta</taxon>
        <taxon>Tracheophyta</taxon>
        <taxon>Spermatophyta</taxon>
        <taxon>Magnoliopsida</taxon>
        <taxon>eudicotyledons</taxon>
        <taxon>Gunneridae</taxon>
        <taxon>Pentapetalae</taxon>
        <taxon>rosids</taxon>
        <taxon>fabids</taxon>
        <taxon>Malpighiales</taxon>
        <taxon>Rhizophoraceae</taxon>
        <taxon>Rhizophora</taxon>
    </lineage>
</organism>
<dbReference type="AlphaFoldDB" id="A0A2P2NR88"/>